<evidence type="ECO:0000256" key="1">
    <source>
        <dbReference type="SAM" id="MobiDB-lite"/>
    </source>
</evidence>
<dbReference type="AlphaFoldDB" id="A0A4U8W9X7"/>
<evidence type="ECO:0000313" key="3">
    <source>
        <dbReference type="Proteomes" id="UP000290439"/>
    </source>
</evidence>
<accession>A0A4U8W9X7</accession>
<sequence length="67" mass="7023">MWGWSSRVAEHAAAAAFTRPVGEPEPTVTETASAAESGFTEQAREGEIADTSAMRPTARPADFDLAG</sequence>
<feature type="region of interest" description="Disordered" evidence="1">
    <location>
        <begin position="14"/>
        <end position="67"/>
    </location>
</feature>
<dbReference type="Proteomes" id="UP000290439">
    <property type="component" value="Chromosome"/>
</dbReference>
<protein>
    <submittedName>
        <fullName evidence="2">Uncharacterized protein</fullName>
    </submittedName>
</protein>
<evidence type="ECO:0000313" key="2">
    <source>
        <dbReference type="EMBL" id="VFB01555.1"/>
    </source>
</evidence>
<gene>
    <name evidence="2" type="ORF">NCTC10797_05374</name>
</gene>
<name>A0A4U8W9X7_9NOCA</name>
<reference evidence="2 3" key="1">
    <citation type="submission" date="2019-02" db="EMBL/GenBank/DDBJ databases">
        <authorList>
            <consortium name="Pathogen Informatics"/>
        </authorList>
    </citation>
    <scope>NUCLEOTIDE SEQUENCE [LARGE SCALE GENOMIC DNA]</scope>
    <source>
        <strain evidence="2 3">3012STDY6756504</strain>
    </source>
</reference>
<dbReference type="EMBL" id="LR215973">
    <property type="protein sequence ID" value="VFB01555.1"/>
    <property type="molecule type" value="Genomic_DNA"/>
</dbReference>
<proteinExistence type="predicted"/>
<organism evidence="2 3">
    <name type="scientific">Nocardia cyriacigeorgica</name>
    <dbReference type="NCBI Taxonomy" id="135487"/>
    <lineage>
        <taxon>Bacteria</taxon>
        <taxon>Bacillati</taxon>
        <taxon>Actinomycetota</taxon>
        <taxon>Actinomycetes</taxon>
        <taxon>Mycobacteriales</taxon>
        <taxon>Nocardiaceae</taxon>
        <taxon>Nocardia</taxon>
    </lineage>
</organism>